<accession>A0ABR2II28</accession>
<organism evidence="2 3">
    <name type="scientific">Apiospora arundinis</name>
    <dbReference type="NCBI Taxonomy" id="335852"/>
    <lineage>
        <taxon>Eukaryota</taxon>
        <taxon>Fungi</taxon>
        <taxon>Dikarya</taxon>
        <taxon>Ascomycota</taxon>
        <taxon>Pezizomycotina</taxon>
        <taxon>Sordariomycetes</taxon>
        <taxon>Xylariomycetidae</taxon>
        <taxon>Amphisphaeriales</taxon>
        <taxon>Apiosporaceae</taxon>
        <taxon>Apiospora</taxon>
    </lineage>
</organism>
<sequence length="203" mass="24145">MDMQANAMLTRLPLPTELRWVIYDLTFEDHRPTEFTCYGTDLAFIRHMDLSPPKIASVCRDMREYAKTKYHVFTLDYLSLNAKPKLQIDLVGLEFNVEKRHIKMNAMKNSIPAWFRSGHDSIKVHFESHNIFLDYFDSDPDFCMELARATGKVLPLHAVDRPATEFHRRLREECFKFMRNLDPDHASYPWFMFLINMRVYMRA</sequence>
<dbReference type="Proteomes" id="UP001390339">
    <property type="component" value="Unassembled WGS sequence"/>
</dbReference>
<evidence type="ECO:0000259" key="1">
    <source>
        <dbReference type="Pfam" id="PF20150"/>
    </source>
</evidence>
<feature type="domain" description="2EXR" evidence="1">
    <location>
        <begin position="14"/>
        <end position="77"/>
    </location>
</feature>
<evidence type="ECO:0000313" key="2">
    <source>
        <dbReference type="EMBL" id="KAK8863238.1"/>
    </source>
</evidence>
<keyword evidence="3" id="KW-1185">Reference proteome</keyword>
<dbReference type="EMBL" id="JAPCWZ010000005">
    <property type="protein sequence ID" value="KAK8863238.1"/>
    <property type="molecule type" value="Genomic_DNA"/>
</dbReference>
<protein>
    <recommendedName>
        <fullName evidence="1">2EXR domain-containing protein</fullName>
    </recommendedName>
</protein>
<reference evidence="2 3" key="1">
    <citation type="journal article" date="2024" name="IMA Fungus">
        <title>Apiospora arundinis, a panoply of carbohydrate-active enzymes and secondary metabolites.</title>
        <authorList>
            <person name="Sorensen T."/>
            <person name="Petersen C."/>
            <person name="Muurmann A.T."/>
            <person name="Christiansen J.V."/>
            <person name="Brundto M.L."/>
            <person name="Overgaard C.K."/>
            <person name="Boysen A.T."/>
            <person name="Wollenberg R.D."/>
            <person name="Larsen T.O."/>
            <person name="Sorensen J.L."/>
            <person name="Nielsen K.L."/>
            <person name="Sondergaard T.E."/>
        </authorList>
    </citation>
    <scope>NUCLEOTIDE SEQUENCE [LARGE SCALE GENOMIC DNA]</scope>
    <source>
        <strain evidence="2 3">AAU 773</strain>
    </source>
</reference>
<comment type="caution">
    <text evidence="2">The sequence shown here is derived from an EMBL/GenBank/DDBJ whole genome shotgun (WGS) entry which is preliminary data.</text>
</comment>
<name>A0ABR2II28_9PEZI</name>
<gene>
    <name evidence="2" type="ORF">PGQ11_009473</name>
</gene>
<proteinExistence type="predicted"/>
<dbReference type="InterPro" id="IPR045518">
    <property type="entry name" value="2EXR"/>
</dbReference>
<evidence type="ECO:0000313" key="3">
    <source>
        <dbReference type="Proteomes" id="UP001390339"/>
    </source>
</evidence>
<dbReference type="Pfam" id="PF20150">
    <property type="entry name" value="2EXR"/>
    <property type="match status" value="1"/>
</dbReference>